<evidence type="ECO:0000259" key="3">
    <source>
        <dbReference type="PROSITE" id="PS51186"/>
    </source>
</evidence>
<reference evidence="4 5" key="1">
    <citation type="submission" date="2017-03" db="EMBL/GenBank/DDBJ databases">
        <title>Draft genome sequence of Streptomyces scabrisporus NF3, endophyte isolated from Amphipterygium adstringens.</title>
        <authorList>
            <person name="Vazquez M."/>
            <person name="Ceapa C.D."/>
            <person name="Rodriguez Luna D."/>
            <person name="Sanchez Esquivel S."/>
        </authorList>
    </citation>
    <scope>NUCLEOTIDE SEQUENCE [LARGE SCALE GENOMIC DNA]</scope>
    <source>
        <strain evidence="4 5">NF3</strain>
    </source>
</reference>
<dbReference type="Gene3D" id="3.40.630.30">
    <property type="match status" value="1"/>
</dbReference>
<dbReference type="EMBL" id="MWQN01000005">
    <property type="protein sequence ID" value="OPC76872.1"/>
    <property type="molecule type" value="Genomic_DNA"/>
</dbReference>
<protein>
    <recommendedName>
        <fullName evidence="3">N-acetyltransferase domain-containing protein</fullName>
    </recommendedName>
</protein>
<keyword evidence="1" id="KW-0808">Transferase</keyword>
<dbReference type="RefSeq" id="WP_078982721.1">
    <property type="nucleotide sequence ID" value="NZ_MWQN01000005.1"/>
</dbReference>
<name>A0A1T3NJ91_9ACTN</name>
<evidence type="ECO:0000313" key="5">
    <source>
        <dbReference type="Proteomes" id="UP000190037"/>
    </source>
</evidence>
<dbReference type="Pfam" id="PF00583">
    <property type="entry name" value="Acetyltransf_1"/>
    <property type="match status" value="1"/>
</dbReference>
<dbReference type="AlphaFoldDB" id="A0A1T3NJ91"/>
<evidence type="ECO:0000313" key="4">
    <source>
        <dbReference type="EMBL" id="OPC76872.1"/>
    </source>
</evidence>
<keyword evidence="2" id="KW-0012">Acyltransferase</keyword>
<dbReference type="Proteomes" id="UP000190037">
    <property type="component" value="Unassembled WGS sequence"/>
</dbReference>
<dbReference type="SUPFAM" id="SSF55729">
    <property type="entry name" value="Acyl-CoA N-acyltransferases (Nat)"/>
    <property type="match status" value="1"/>
</dbReference>
<dbReference type="OrthoDB" id="1821130at2"/>
<feature type="domain" description="N-acetyltransferase" evidence="3">
    <location>
        <begin position="127"/>
        <end position="290"/>
    </location>
</feature>
<keyword evidence="5" id="KW-1185">Reference proteome</keyword>
<evidence type="ECO:0000256" key="1">
    <source>
        <dbReference type="ARBA" id="ARBA00022679"/>
    </source>
</evidence>
<dbReference type="InterPro" id="IPR016181">
    <property type="entry name" value="Acyl_CoA_acyltransferase"/>
</dbReference>
<evidence type="ECO:0000256" key="2">
    <source>
        <dbReference type="ARBA" id="ARBA00023315"/>
    </source>
</evidence>
<gene>
    <name evidence="4" type="ORF">B4N89_46225</name>
</gene>
<organism evidence="4 5">
    <name type="scientific">Embleya scabrispora</name>
    <dbReference type="NCBI Taxonomy" id="159449"/>
    <lineage>
        <taxon>Bacteria</taxon>
        <taxon>Bacillati</taxon>
        <taxon>Actinomycetota</taxon>
        <taxon>Actinomycetes</taxon>
        <taxon>Kitasatosporales</taxon>
        <taxon>Streptomycetaceae</taxon>
        <taxon>Embleya</taxon>
    </lineage>
</organism>
<comment type="caution">
    <text evidence="4">The sequence shown here is derived from an EMBL/GenBank/DDBJ whole genome shotgun (WGS) entry which is preliminary data.</text>
</comment>
<proteinExistence type="predicted"/>
<dbReference type="CDD" id="cd04301">
    <property type="entry name" value="NAT_SF"/>
    <property type="match status" value="1"/>
</dbReference>
<dbReference type="InterPro" id="IPR050832">
    <property type="entry name" value="Bact_Acetyltransf"/>
</dbReference>
<dbReference type="PANTHER" id="PTHR43877">
    <property type="entry name" value="AMINOALKYLPHOSPHONATE N-ACETYLTRANSFERASE-RELATED-RELATED"/>
    <property type="match status" value="1"/>
</dbReference>
<dbReference type="InterPro" id="IPR000182">
    <property type="entry name" value="GNAT_dom"/>
</dbReference>
<dbReference type="STRING" id="159449.B4N89_46225"/>
<dbReference type="GO" id="GO:0016747">
    <property type="term" value="F:acyltransferase activity, transferring groups other than amino-acyl groups"/>
    <property type="evidence" value="ECO:0007669"/>
    <property type="project" value="InterPro"/>
</dbReference>
<sequence>MFPSRDPDGSGRGFVVFRAREFDSRVEFLDGRRQKNSIVFHDPICDRLRPRIPGSRTVPDDPYRNPLETHYRELRRHRDRLAVQLATLARVIADRPATGRSKPGRTLSRSLARILEAPVADATEPVHAVREACPKDVDAFMALMTLAAPDASFEALWRARRLVADGASSPESGELALVAVDAERVVGALLTNTPGWLFDPPGIATPHEPSLIARIVTVDGLAVRPEHRRTGIGRALLRRAEDEMREAGRGLSALFHEPELDSYYAKSGYTNHSAFAILLPCGRVLLRKCSGSANRIAIKPLDTSVKPVHVDGLPMPVIAGLLPDTELPADTRVVCRRKPAE</sequence>
<accession>A0A1T3NJ91</accession>
<dbReference type="PROSITE" id="PS51186">
    <property type="entry name" value="GNAT"/>
    <property type="match status" value="1"/>
</dbReference>